<name>A0A0A9AY43_ARUDO</name>
<accession>A0A0A9AY43</accession>
<proteinExistence type="predicted"/>
<protein>
    <submittedName>
        <fullName evidence="1">Uncharacterized protein</fullName>
    </submittedName>
</protein>
<evidence type="ECO:0000313" key="1">
    <source>
        <dbReference type="EMBL" id="JAD53850.1"/>
    </source>
</evidence>
<dbReference type="EMBL" id="GBRH01244045">
    <property type="protein sequence ID" value="JAD53850.1"/>
    <property type="molecule type" value="Transcribed_RNA"/>
</dbReference>
<dbReference type="AlphaFoldDB" id="A0A0A9AY43"/>
<reference evidence="1" key="1">
    <citation type="submission" date="2014-09" db="EMBL/GenBank/DDBJ databases">
        <authorList>
            <person name="Magalhaes I.L.F."/>
            <person name="Oliveira U."/>
            <person name="Santos F.R."/>
            <person name="Vidigal T.H.D.A."/>
            <person name="Brescovit A.D."/>
            <person name="Santos A.J."/>
        </authorList>
    </citation>
    <scope>NUCLEOTIDE SEQUENCE</scope>
    <source>
        <tissue evidence="1">Shoot tissue taken approximately 20 cm above the soil surface</tissue>
    </source>
</reference>
<sequence>MLTSFLYNMFWYAFVLSH</sequence>
<reference evidence="1" key="2">
    <citation type="journal article" date="2015" name="Data Brief">
        <title>Shoot transcriptome of the giant reed, Arundo donax.</title>
        <authorList>
            <person name="Barrero R.A."/>
            <person name="Guerrero F.D."/>
            <person name="Moolhuijzen P."/>
            <person name="Goolsby J.A."/>
            <person name="Tidwell J."/>
            <person name="Bellgard S.E."/>
            <person name="Bellgard M.I."/>
        </authorList>
    </citation>
    <scope>NUCLEOTIDE SEQUENCE</scope>
    <source>
        <tissue evidence="1">Shoot tissue taken approximately 20 cm above the soil surface</tissue>
    </source>
</reference>
<organism evidence="1">
    <name type="scientific">Arundo donax</name>
    <name type="common">Giant reed</name>
    <name type="synonym">Donax arundinaceus</name>
    <dbReference type="NCBI Taxonomy" id="35708"/>
    <lineage>
        <taxon>Eukaryota</taxon>
        <taxon>Viridiplantae</taxon>
        <taxon>Streptophyta</taxon>
        <taxon>Embryophyta</taxon>
        <taxon>Tracheophyta</taxon>
        <taxon>Spermatophyta</taxon>
        <taxon>Magnoliopsida</taxon>
        <taxon>Liliopsida</taxon>
        <taxon>Poales</taxon>
        <taxon>Poaceae</taxon>
        <taxon>PACMAD clade</taxon>
        <taxon>Arundinoideae</taxon>
        <taxon>Arundineae</taxon>
        <taxon>Arundo</taxon>
    </lineage>
</organism>